<evidence type="ECO:0000256" key="2">
    <source>
        <dbReference type="SAM" id="MobiDB-lite"/>
    </source>
</evidence>
<keyword evidence="1" id="KW-0175">Coiled coil</keyword>
<evidence type="ECO:0000256" key="1">
    <source>
        <dbReference type="SAM" id="Coils"/>
    </source>
</evidence>
<dbReference type="RefSeq" id="WP_101809198.1">
    <property type="nucleotide sequence ID" value="NZ_NFEZ01000004.1"/>
</dbReference>
<feature type="coiled-coil region" evidence="1">
    <location>
        <begin position="185"/>
        <end position="255"/>
    </location>
</feature>
<protein>
    <submittedName>
        <fullName evidence="3">Uncharacterized protein</fullName>
    </submittedName>
</protein>
<dbReference type="AlphaFoldDB" id="A0A2N5N6X4"/>
<organism evidence="3 4">
    <name type="scientific">Paenibacillus pasadenensis</name>
    <dbReference type="NCBI Taxonomy" id="217090"/>
    <lineage>
        <taxon>Bacteria</taxon>
        <taxon>Bacillati</taxon>
        <taxon>Bacillota</taxon>
        <taxon>Bacilli</taxon>
        <taxon>Bacillales</taxon>
        <taxon>Paenibacillaceae</taxon>
        <taxon>Paenibacillus</taxon>
    </lineage>
</organism>
<feature type="coiled-coil region" evidence="1">
    <location>
        <begin position="39"/>
        <end position="66"/>
    </location>
</feature>
<feature type="region of interest" description="Disordered" evidence="2">
    <location>
        <begin position="1"/>
        <end position="23"/>
    </location>
</feature>
<reference evidence="3 4" key="1">
    <citation type="submission" date="2017-05" db="EMBL/GenBank/DDBJ databases">
        <title>Functional genome analysis of Paenibacillus pasadenensis strain R16: insights on endophytic life style and antifungal activity.</title>
        <authorList>
            <person name="Passera A."/>
            <person name="Marcolungo L."/>
            <person name="Casati P."/>
            <person name="Brasca M."/>
            <person name="Quaglino F."/>
            <person name="Delledonne M."/>
        </authorList>
    </citation>
    <scope>NUCLEOTIDE SEQUENCE [LARGE SCALE GENOMIC DNA]</scope>
    <source>
        <strain evidence="3 4">R16</strain>
    </source>
</reference>
<evidence type="ECO:0000313" key="3">
    <source>
        <dbReference type="EMBL" id="PLT46097.1"/>
    </source>
</evidence>
<gene>
    <name evidence="3" type="ORF">B8V81_4528</name>
</gene>
<keyword evidence="4" id="KW-1185">Reference proteome</keyword>
<sequence length="340" mass="37411">MDDRTTVRGHGAAGPDGLDASDATVAERVRELGRRLDEALEAESEQRVLERSRERLDREIWQLERRQAERLERHGKEAADVERLSRRSWSSIWLRLTGGLEEQLELEQLEAERAAAEVKEGEAELQELREMLARTSVRLGELAPAAGGSEAIRSEREQLVLKAFPAVAAGVREVDGQLRARQALLAELREAIHAAGALVSQLERAVDRLESAAAWGTYDMLGGGMIATAAKHGRLDEAQEALVGARSAARRLHKELADVGEAASFDIAISDGARIGDYLLDGLFMDWHVQGKINGARDSNERLLGEARQLRRRLETEAGKAERELAALRARRASLLDSAG</sequence>
<name>A0A2N5N6X4_9BACL</name>
<dbReference type="Proteomes" id="UP000234789">
    <property type="component" value="Unassembled WGS sequence"/>
</dbReference>
<comment type="caution">
    <text evidence="3">The sequence shown here is derived from an EMBL/GenBank/DDBJ whole genome shotgun (WGS) entry which is preliminary data.</text>
</comment>
<accession>A0A2N5N6X4</accession>
<feature type="coiled-coil region" evidence="1">
    <location>
        <begin position="99"/>
        <end position="138"/>
    </location>
</feature>
<proteinExistence type="predicted"/>
<evidence type="ECO:0000313" key="4">
    <source>
        <dbReference type="Proteomes" id="UP000234789"/>
    </source>
</evidence>
<feature type="coiled-coil region" evidence="1">
    <location>
        <begin position="293"/>
        <end position="338"/>
    </location>
</feature>
<dbReference type="EMBL" id="NFEZ01000004">
    <property type="protein sequence ID" value="PLT46097.1"/>
    <property type="molecule type" value="Genomic_DNA"/>
</dbReference>